<evidence type="ECO:0000256" key="9">
    <source>
        <dbReference type="HAMAP-Rule" id="MF_01554"/>
    </source>
</evidence>
<dbReference type="FunFam" id="3.30.310.50:FF:000001">
    <property type="entry name" value="Phosphoglucosamine mutase"/>
    <property type="match status" value="1"/>
</dbReference>
<protein>
    <recommendedName>
        <fullName evidence="8 9">Phosphoglucosamine mutase</fullName>
        <ecNumber evidence="7 9">5.4.2.10</ecNumber>
    </recommendedName>
</protein>
<dbReference type="Pfam" id="PF02879">
    <property type="entry name" value="PGM_PMM_II"/>
    <property type="match status" value="1"/>
</dbReference>
<organism evidence="14">
    <name type="scientific">Baileyella intestinalis</name>
    <dbReference type="NCBI Taxonomy" id="2606709"/>
    <lineage>
        <taxon>Bacteria</taxon>
        <taxon>Bacillati</taxon>
        <taxon>Bacillota</taxon>
        <taxon>Clostridia</taxon>
        <taxon>Peptostreptococcales</taxon>
        <taxon>Anaerovoracaceae</taxon>
        <taxon>Baileyella</taxon>
    </lineage>
</organism>
<dbReference type="FunFam" id="3.40.120.10:FF:000002">
    <property type="entry name" value="Phosphoglucosamine mutase"/>
    <property type="match status" value="1"/>
</dbReference>
<dbReference type="InterPro" id="IPR050060">
    <property type="entry name" value="Phosphoglucosamine_mutase"/>
</dbReference>
<evidence type="ECO:0000256" key="3">
    <source>
        <dbReference type="ARBA" id="ARBA00022723"/>
    </source>
</evidence>
<dbReference type="GO" id="GO:0005975">
    <property type="term" value="P:carbohydrate metabolic process"/>
    <property type="evidence" value="ECO:0007669"/>
    <property type="project" value="InterPro"/>
</dbReference>
<dbReference type="Pfam" id="PF02880">
    <property type="entry name" value="PGM_PMM_III"/>
    <property type="match status" value="1"/>
</dbReference>
<dbReference type="PANTHER" id="PTHR42946:SF1">
    <property type="entry name" value="PHOSPHOGLUCOMUTASE (ALPHA-D-GLUCOSE-1,6-BISPHOSPHATE-DEPENDENT)"/>
    <property type="match status" value="1"/>
</dbReference>
<comment type="similarity">
    <text evidence="1 9">Belongs to the phosphohexose mutase family.</text>
</comment>
<dbReference type="GO" id="GO:0006048">
    <property type="term" value="P:UDP-N-acetylglucosamine biosynthetic process"/>
    <property type="evidence" value="ECO:0007669"/>
    <property type="project" value="TreeGrafter"/>
</dbReference>
<sequence length="452" mass="48566">MGRLFGTDGVRGVANKELTASLAFDIGRAAAFVLGKGTGRPLFVVGRDTRVSGDMLENALTAGILSVGGNVMKLGVIPTPAVAYLVRHYDADAGVVISASHNSFEYNGIKLFNGDGFKLDDSIEEEIEDIILAREFVHPEFVGDKLGKCVEAEEDALSIYTKFLLSTIDISLDGVKVVIDTANGASYKTARMVYEALGAEVHTIANDPDGININDNCGSTHPENLLKEVVKQGADIGMAYDGDADRLVIADEKGRLLDGDRVMCICGKMLKDEGTLYGDLVTATVMSNIGFHRYLEDNGMKAEVTKVGDRYVLESMLKTGSVLGGEQSGHMIFLNYTTTGDGVLSSLQFVKAWKASGKKVSELRDGVTIYPQALVNARVTPAGKASALKDQEVQNKIAEVEEKLGDTGRVLIRPSGTEPLMRVMIEGEDEAEIASFANEIAQLILSKYGDHK</sequence>
<feature type="domain" description="Alpha-D-phosphohexomutase alpha/beta/alpha" evidence="13">
    <location>
        <begin position="258"/>
        <end position="365"/>
    </location>
</feature>
<feature type="domain" description="Alpha-D-phosphohexomutase alpha/beta/alpha" evidence="12">
    <location>
        <begin position="160"/>
        <end position="254"/>
    </location>
</feature>
<evidence type="ECO:0000256" key="6">
    <source>
        <dbReference type="ARBA" id="ARBA00050364"/>
    </source>
</evidence>
<dbReference type="Gene3D" id="3.40.120.10">
    <property type="entry name" value="Alpha-D-Glucose-1,6-Bisphosphate, subunit A, domain 3"/>
    <property type="match status" value="3"/>
</dbReference>
<keyword evidence="5 9" id="KW-0413">Isomerase</keyword>
<feature type="active site" description="Phosphoserine intermediate" evidence="9">
    <location>
        <position position="100"/>
    </location>
</feature>
<evidence type="ECO:0000259" key="13">
    <source>
        <dbReference type="Pfam" id="PF02880"/>
    </source>
</evidence>
<dbReference type="SUPFAM" id="SSF55957">
    <property type="entry name" value="Phosphoglucomutase, C-terminal domain"/>
    <property type="match status" value="1"/>
</dbReference>
<dbReference type="GO" id="GO:0005829">
    <property type="term" value="C:cytosol"/>
    <property type="evidence" value="ECO:0007669"/>
    <property type="project" value="TreeGrafter"/>
</dbReference>
<dbReference type="PRINTS" id="PR00509">
    <property type="entry name" value="PGMPMM"/>
</dbReference>
<dbReference type="InterPro" id="IPR005846">
    <property type="entry name" value="A-D-PHexomutase_a/b/a-III"/>
</dbReference>
<evidence type="ECO:0000259" key="12">
    <source>
        <dbReference type="Pfam" id="PF02879"/>
    </source>
</evidence>
<name>A0A6A8M9B1_9FIRM</name>
<dbReference type="EMBL" id="VUNB01000002">
    <property type="protein sequence ID" value="MST68404.1"/>
    <property type="molecule type" value="Genomic_DNA"/>
</dbReference>
<dbReference type="FunFam" id="3.40.120.10:FF:000001">
    <property type="entry name" value="Phosphoglucosamine mutase"/>
    <property type="match status" value="1"/>
</dbReference>
<dbReference type="RefSeq" id="WP_154571884.1">
    <property type="nucleotide sequence ID" value="NZ_DBEZJY010000073.1"/>
</dbReference>
<evidence type="ECO:0000256" key="4">
    <source>
        <dbReference type="ARBA" id="ARBA00022842"/>
    </source>
</evidence>
<dbReference type="SUPFAM" id="SSF53738">
    <property type="entry name" value="Phosphoglucomutase, first 3 domains"/>
    <property type="match status" value="3"/>
</dbReference>
<dbReference type="GO" id="GO:0009252">
    <property type="term" value="P:peptidoglycan biosynthetic process"/>
    <property type="evidence" value="ECO:0007669"/>
    <property type="project" value="TreeGrafter"/>
</dbReference>
<feature type="binding site" evidence="9">
    <location>
        <position position="241"/>
    </location>
    <ligand>
        <name>Mg(2+)</name>
        <dbReference type="ChEBI" id="CHEBI:18420"/>
    </ligand>
</feature>
<feature type="domain" description="Alpha-D-phosphohexomutase alpha/beta/alpha" evidence="11">
    <location>
        <begin position="3"/>
        <end position="136"/>
    </location>
</feature>
<dbReference type="CDD" id="cd05802">
    <property type="entry name" value="GlmM"/>
    <property type="match status" value="1"/>
</dbReference>
<dbReference type="InterPro" id="IPR016055">
    <property type="entry name" value="A-D-PHexomutase_a/b/a-I/II/III"/>
</dbReference>
<comment type="caution">
    <text evidence="14">The sequence shown here is derived from an EMBL/GenBank/DDBJ whole genome shotgun (WGS) entry which is preliminary data.</text>
</comment>
<evidence type="ECO:0000256" key="1">
    <source>
        <dbReference type="ARBA" id="ARBA00010231"/>
    </source>
</evidence>
<dbReference type="EC" id="5.4.2.10" evidence="7 9"/>
<accession>A0A6A8M9B1</accession>
<keyword evidence="4 9" id="KW-0460">Magnesium</keyword>
<dbReference type="InterPro" id="IPR005843">
    <property type="entry name" value="A-D-PHexomutase_C"/>
</dbReference>
<dbReference type="Pfam" id="PF02878">
    <property type="entry name" value="PGM_PMM_I"/>
    <property type="match status" value="1"/>
</dbReference>
<dbReference type="AlphaFoldDB" id="A0A6A8M9B1"/>
<dbReference type="Pfam" id="PF00408">
    <property type="entry name" value="PGM_PMM_IV"/>
    <property type="match status" value="1"/>
</dbReference>
<dbReference type="GO" id="GO:0008966">
    <property type="term" value="F:phosphoglucosamine mutase activity"/>
    <property type="evidence" value="ECO:0007669"/>
    <property type="project" value="UniProtKB-UniRule"/>
</dbReference>
<evidence type="ECO:0000256" key="8">
    <source>
        <dbReference type="ARBA" id="ARBA00068193"/>
    </source>
</evidence>
<dbReference type="Gene3D" id="3.30.310.50">
    <property type="entry name" value="Alpha-D-phosphohexomutase, C-terminal domain"/>
    <property type="match status" value="1"/>
</dbReference>
<proteinExistence type="inferred from homology"/>
<dbReference type="HAMAP" id="MF_01554_B">
    <property type="entry name" value="GlmM_B"/>
    <property type="match status" value="1"/>
</dbReference>
<comment type="catalytic activity">
    <reaction evidence="6 9">
        <text>alpha-D-glucosamine 1-phosphate = D-glucosamine 6-phosphate</text>
        <dbReference type="Rhea" id="RHEA:23424"/>
        <dbReference type="ChEBI" id="CHEBI:58516"/>
        <dbReference type="ChEBI" id="CHEBI:58725"/>
        <dbReference type="EC" id="5.4.2.10"/>
    </reaction>
</comment>
<reference evidence="14" key="1">
    <citation type="submission" date="2019-09" db="EMBL/GenBank/DDBJ databases">
        <title>In-depth cultivation of the pig gut microbiome towards novel bacterial diversity and tailored functional studies.</title>
        <authorList>
            <person name="Wylensek D."/>
            <person name="Hitch T.C.A."/>
            <person name="Clavel T."/>
        </authorList>
    </citation>
    <scope>NUCLEOTIDE SEQUENCE</scope>
    <source>
        <strain evidence="14">RF-744-FAT-WT-3</strain>
    </source>
</reference>
<dbReference type="InterPro" id="IPR006352">
    <property type="entry name" value="GlmM_bact"/>
</dbReference>
<dbReference type="InterPro" id="IPR005844">
    <property type="entry name" value="A-D-PHexomutase_a/b/a-I"/>
</dbReference>
<keyword evidence="2 9" id="KW-0597">Phosphoprotein</keyword>
<evidence type="ECO:0000259" key="10">
    <source>
        <dbReference type="Pfam" id="PF00408"/>
    </source>
</evidence>
<feature type="domain" description="Alpha-D-phosphohexomutase C-terminal" evidence="10">
    <location>
        <begin position="374"/>
        <end position="442"/>
    </location>
</feature>
<dbReference type="InterPro" id="IPR005845">
    <property type="entry name" value="A-D-PHexomutase_a/b/a-II"/>
</dbReference>
<feature type="modified residue" description="Phosphoserine" evidence="9">
    <location>
        <position position="100"/>
    </location>
</feature>
<keyword evidence="3 9" id="KW-0479">Metal-binding</keyword>
<dbReference type="GO" id="GO:0000287">
    <property type="term" value="F:magnesium ion binding"/>
    <property type="evidence" value="ECO:0007669"/>
    <property type="project" value="UniProtKB-UniRule"/>
</dbReference>
<evidence type="ECO:0000259" key="11">
    <source>
        <dbReference type="Pfam" id="PF02878"/>
    </source>
</evidence>
<comment type="PTM">
    <text evidence="9">Activated by phosphorylation.</text>
</comment>
<dbReference type="InterPro" id="IPR036900">
    <property type="entry name" value="A-D-PHexomutase_C_sf"/>
</dbReference>
<gene>
    <name evidence="9" type="primary">glmM</name>
    <name evidence="14" type="ORF">FYJ66_02200</name>
</gene>
<evidence type="ECO:0000256" key="2">
    <source>
        <dbReference type="ARBA" id="ARBA00022553"/>
    </source>
</evidence>
<evidence type="ECO:0000313" key="14">
    <source>
        <dbReference type="EMBL" id="MST68404.1"/>
    </source>
</evidence>
<evidence type="ECO:0000256" key="5">
    <source>
        <dbReference type="ARBA" id="ARBA00023235"/>
    </source>
</evidence>
<feature type="binding site" evidence="9">
    <location>
        <position position="243"/>
    </location>
    <ligand>
        <name>Mg(2+)</name>
        <dbReference type="ChEBI" id="CHEBI:18420"/>
    </ligand>
</feature>
<feature type="binding site" evidence="9">
    <location>
        <position position="245"/>
    </location>
    <ligand>
        <name>Mg(2+)</name>
        <dbReference type="ChEBI" id="CHEBI:18420"/>
    </ligand>
</feature>
<dbReference type="GO" id="GO:0004615">
    <property type="term" value="F:phosphomannomutase activity"/>
    <property type="evidence" value="ECO:0007669"/>
    <property type="project" value="TreeGrafter"/>
</dbReference>
<comment type="cofactor">
    <cofactor evidence="9">
        <name>Mg(2+)</name>
        <dbReference type="ChEBI" id="CHEBI:18420"/>
    </cofactor>
    <text evidence="9">Binds 1 Mg(2+) ion per subunit.</text>
</comment>
<dbReference type="PANTHER" id="PTHR42946">
    <property type="entry name" value="PHOSPHOHEXOSE MUTASE"/>
    <property type="match status" value="1"/>
</dbReference>
<feature type="binding site" description="via phosphate group" evidence="9">
    <location>
        <position position="100"/>
    </location>
    <ligand>
        <name>Mg(2+)</name>
        <dbReference type="ChEBI" id="CHEBI:18420"/>
    </ligand>
</feature>
<evidence type="ECO:0000256" key="7">
    <source>
        <dbReference type="ARBA" id="ARBA00066330"/>
    </source>
</evidence>
<dbReference type="InterPro" id="IPR005841">
    <property type="entry name" value="Alpha-D-phosphohexomutase_SF"/>
</dbReference>
<comment type="function">
    <text evidence="9">Catalyzes the conversion of glucosamine-6-phosphate to glucosamine-1-phosphate.</text>
</comment>
<dbReference type="NCBIfam" id="TIGR01455">
    <property type="entry name" value="glmM"/>
    <property type="match status" value="1"/>
</dbReference>